<protein>
    <submittedName>
        <fullName evidence="2">Uncharacterized protein</fullName>
    </submittedName>
</protein>
<proteinExistence type="predicted"/>
<dbReference type="EMBL" id="QGNW01002516">
    <property type="protein sequence ID" value="RVW18654.1"/>
    <property type="molecule type" value="Genomic_DNA"/>
</dbReference>
<accession>A0A438C5X5</accession>
<name>A0A438C5X5_VITVI</name>
<gene>
    <name evidence="2" type="ORF">CK203_102657</name>
</gene>
<feature type="region of interest" description="Disordered" evidence="1">
    <location>
        <begin position="71"/>
        <end position="90"/>
    </location>
</feature>
<comment type="caution">
    <text evidence="2">The sequence shown here is derived from an EMBL/GenBank/DDBJ whole genome shotgun (WGS) entry which is preliminary data.</text>
</comment>
<dbReference type="Proteomes" id="UP000288805">
    <property type="component" value="Unassembled WGS sequence"/>
</dbReference>
<evidence type="ECO:0000313" key="3">
    <source>
        <dbReference type="Proteomes" id="UP000288805"/>
    </source>
</evidence>
<sequence>MYHIRKSAVAAIPSGCLISGIQEPDGRGGRFNFSGYTYPNPLIALTPESFAAILQSVAVINFVDYSRNQGAPARHESAETPSGHESNGAVARNKSNGAVAEPCDQNWERINSSATWDDLEGMLVASLSTKFRMPEIERYAGIGCPRIHLRFYSTVMRAHGLDESQMITLFPLSLSGVIRSQLVSQLIHVQLVLFD</sequence>
<organism evidence="2 3">
    <name type="scientific">Vitis vinifera</name>
    <name type="common">Grape</name>
    <dbReference type="NCBI Taxonomy" id="29760"/>
    <lineage>
        <taxon>Eukaryota</taxon>
        <taxon>Viridiplantae</taxon>
        <taxon>Streptophyta</taxon>
        <taxon>Embryophyta</taxon>
        <taxon>Tracheophyta</taxon>
        <taxon>Spermatophyta</taxon>
        <taxon>Magnoliopsida</taxon>
        <taxon>eudicotyledons</taxon>
        <taxon>Gunneridae</taxon>
        <taxon>Pentapetalae</taxon>
        <taxon>rosids</taxon>
        <taxon>Vitales</taxon>
        <taxon>Vitaceae</taxon>
        <taxon>Viteae</taxon>
        <taxon>Vitis</taxon>
    </lineage>
</organism>
<evidence type="ECO:0000256" key="1">
    <source>
        <dbReference type="SAM" id="MobiDB-lite"/>
    </source>
</evidence>
<reference evidence="2 3" key="1">
    <citation type="journal article" date="2018" name="PLoS Genet.">
        <title>Population sequencing reveals clonal diversity and ancestral inbreeding in the grapevine cultivar Chardonnay.</title>
        <authorList>
            <person name="Roach M.J."/>
            <person name="Johnson D.L."/>
            <person name="Bohlmann J."/>
            <person name="van Vuuren H.J."/>
            <person name="Jones S.J."/>
            <person name="Pretorius I.S."/>
            <person name="Schmidt S.A."/>
            <person name="Borneman A.R."/>
        </authorList>
    </citation>
    <scope>NUCLEOTIDE SEQUENCE [LARGE SCALE GENOMIC DNA]</scope>
    <source>
        <strain evidence="3">cv. Chardonnay</strain>
        <tissue evidence="2">Leaf</tissue>
    </source>
</reference>
<evidence type="ECO:0000313" key="2">
    <source>
        <dbReference type="EMBL" id="RVW18654.1"/>
    </source>
</evidence>
<dbReference type="AlphaFoldDB" id="A0A438C5X5"/>